<feature type="signal peptide" evidence="10">
    <location>
        <begin position="1"/>
        <end position="29"/>
    </location>
</feature>
<protein>
    <recommendedName>
        <fullName evidence="4">Apolipoprotein C-IV</fullName>
    </recommendedName>
    <alternativeName>
        <fullName evidence="9">Apolipoprotein C4</fullName>
    </alternativeName>
</protein>
<evidence type="ECO:0000256" key="7">
    <source>
        <dbReference type="ARBA" id="ARBA00022729"/>
    </source>
</evidence>
<comment type="function">
    <text evidence="1">May participate in lipoprotein metabolism.</text>
</comment>
<dbReference type="GO" id="GO:0034361">
    <property type="term" value="C:very-low-density lipoprotein particle"/>
    <property type="evidence" value="ECO:0007669"/>
    <property type="project" value="TreeGrafter"/>
</dbReference>
<evidence type="ECO:0000256" key="10">
    <source>
        <dbReference type="SAM" id="SignalP"/>
    </source>
</evidence>
<dbReference type="GO" id="GO:0034364">
    <property type="term" value="C:high-density lipoprotein particle"/>
    <property type="evidence" value="ECO:0007669"/>
    <property type="project" value="TreeGrafter"/>
</dbReference>
<dbReference type="GO" id="GO:0006869">
    <property type="term" value="P:lipid transport"/>
    <property type="evidence" value="ECO:0007669"/>
    <property type="project" value="UniProtKB-KW"/>
</dbReference>
<dbReference type="Ensembl" id="ENSCCNT00000000530.1">
    <property type="protein sequence ID" value="ENSCCNP00000000408.1"/>
    <property type="gene ID" value="ENSCCNG00000000464.1"/>
</dbReference>
<dbReference type="Pfam" id="PF15119">
    <property type="entry name" value="APOC4"/>
    <property type="match status" value="1"/>
</dbReference>
<keyword evidence="5" id="KW-0813">Transport</keyword>
<dbReference type="GO" id="GO:0070328">
    <property type="term" value="P:triglyceride homeostasis"/>
    <property type="evidence" value="ECO:0007669"/>
    <property type="project" value="TreeGrafter"/>
</dbReference>
<dbReference type="PANTHER" id="PTHR32288:SF0">
    <property type="entry name" value="APOLIPOPROTEIN C-IV"/>
    <property type="match status" value="1"/>
</dbReference>
<keyword evidence="7 10" id="KW-0732">Signal</keyword>
<evidence type="ECO:0000256" key="3">
    <source>
        <dbReference type="ARBA" id="ARBA00007402"/>
    </source>
</evidence>
<dbReference type="PANTHER" id="PTHR32288">
    <property type="entry name" value="APOLIPOPROTEIN C-IV"/>
    <property type="match status" value="1"/>
</dbReference>
<evidence type="ECO:0000256" key="2">
    <source>
        <dbReference type="ARBA" id="ARBA00004613"/>
    </source>
</evidence>
<evidence type="ECO:0000256" key="5">
    <source>
        <dbReference type="ARBA" id="ARBA00022448"/>
    </source>
</evidence>
<organism evidence="11">
    <name type="scientific">Castor canadensis</name>
    <name type="common">American beaver</name>
    <dbReference type="NCBI Taxonomy" id="51338"/>
    <lineage>
        <taxon>Eukaryota</taxon>
        <taxon>Metazoa</taxon>
        <taxon>Chordata</taxon>
        <taxon>Craniata</taxon>
        <taxon>Vertebrata</taxon>
        <taxon>Euteleostomi</taxon>
        <taxon>Mammalia</taxon>
        <taxon>Eutheria</taxon>
        <taxon>Euarchontoglires</taxon>
        <taxon>Glires</taxon>
        <taxon>Rodentia</taxon>
        <taxon>Castorimorpha</taxon>
        <taxon>Castoridae</taxon>
        <taxon>Castor</taxon>
    </lineage>
</organism>
<evidence type="ECO:0000256" key="4">
    <source>
        <dbReference type="ARBA" id="ARBA00013939"/>
    </source>
</evidence>
<evidence type="ECO:0000313" key="11">
    <source>
        <dbReference type="Ensembl" id="ENSCCNP00000000408.1"/>
    </source>
</evidence>
<comment type="subcellular location">
    <subcellularLocation>
        <location evidence="2">Secreted</location>
    </subcellularLocation>
</comment>
<comment type="similarity">
    <text evidence="3">Belongs to the apolipoprotein C4 family.</text>
</comment>
<proteinExistence type="inferred from homology"/>
<evidence type="ECO:0000256" key="6">
    <source>
        <dbReference type="ARBA" id="ARBA00022525"/>
    </source>
</evidence>
<sequence>MSFPRCRFWARPSLLFCVLVLVCTVVCESAGTPSPPTGQDESRWSLVQVRVRELVESLVTKTRERWQWFWGPGALQGFIQTYYDDHLKDLGHRTQTWLLSSKDSLLNKTQSLCPRMLCGDQTDY</sequence>
<keyword evidence="8" id="KW-0445">Lipid transport</keyword>
<evidence type="ECO:0000256" key="1">
    <source>
        <dbReference type="ARBA" id="ARBA00003688"/>
    </source>
</evidence>
<name>A0A8C0W012_CASCN</name>
<evidence type="ECO:0000256" key="9">
    <source>
        <dbReference type="ARBA" id="ARBA00031172"/>
    </source>
</evidence>
<accession>A0A8C0W012</accession>
<dbReference type="InterPro" id="IPR028120">
    <property type="entry name" value="APOC4"/>
</dbReference>
<dbReference type="GO" id="GO:0010890">
    <property type="term" value="P:positive regulation of triglyceride storage"/>
    <property type="evidence" value="ECO:0007669"/>
    <property type="project" value="TreeGrafter"/>
</dbReference>
<dbReference type="AlphaFoldDB" id="A0A8C0W012"/>
<feature type="chain" id="PRO_5034123052" description="Apolipoprotein C-IV" evidence="10">
    <location>
        <begin position="30"/>
        <end position="124"/>
    </location>
</feature>
<keyword evidence="6" id="KW-0964">Secreted</keyword>
<evidence type="ECO:0000256" key="8">
    <source>
        <dbReference type="ARBA" id="ARBA00023055"/>
    </source>
</evidence>
<reference evidence="11" key="1">
    <citation type="submission" date="2023-09" db="UniProtKB">
        <authorList>
            <consortium name="Ensembl"/>
        </authorList>
    </citation>
    <scope>IDENTIFICATION</scope>
</reference>